<name>A0A6G1HPS3_9PEZI</name>
<dbReference type="AlphaFoldDB" id="A0A6G1HPS3"/>
<sequence length="211" mass="24658">MEKSIINDVPFERTDREKKILSQTDEEYHFLTWDDLKSIIANNDLDLLTRLPSQLCAYMEWGAAMKQEYGSMTNHLLKTRLHWEPLPPASPSDPPVFNVRDPTPFRHRDDYLILRNNWPYGLAPGIKHLVIWLKPRLPVDEEIGAITEEGRKMVEDFLAREVIAKLGIKGQDRILWFKNWTVRQSIRGVEHVHLLLRDVDEANLAVILDEK</sequence>
<gene>
    <name evidence="1" type="ORF">EJ06DRAFT_532421</name>
</gene>
<dbReference type="PANTHER" id="PTHR35020:SF2">
    <property type="entry name" value="N-ACETYLGLUCOSAMINE-INDUCED PROTEIN 1"/>
    <property type="match status" value="1"/>
</dbReference>
<protein>
    <recommendedName>
        <fullName evidence="3">N-acetylglucosamine-induced protein 1</fullName>
    </recommendedName>
</protein>
<evidence type="ECO:0000313" key="2">
    <source>
        <dbReference type="Proteomes" id="UP000799640"/>
    </source>
</evidence>
<dbReference type="Pfam" id="PF12239">
    <property type="entry name" value="DUF3605"/>
    <property type="match status" value="1"/>
</dbReference>
<dbReference type="GO" id="GO:0006044">
    <property type="term" value="P:N-acetylglucosamine metabolic process"/>
    <property type="evidence" value="ECO:0007669"/>
    <property type="project" value="TreeGrafter"/>
</dbReference>
<evidence type="ECO:0008006" key="3">
    <source>
        <dbReference type="Google" id="ProtNLM"/>
    </source>
</evidence>
<dbReference type="InterPro" id="IPR022036">
    <property type="entry name" value="DUF3605"/>
</dbReference>
<dbReference type="GO" id="GO:0005737">
    <property type="term" value="C:cytoplasm"/>
    <property type="evidence" value="ECO:0007669"/>
    <property type="project" value="TreeGrafter"/>
</dbReference>
<accession>A0A6G1HPS3</accession>
<reference evidence="1" key="1">
    <citation type="journal article" date="2020" name="Stud. Mycol.">
        <title>101 Dothideomycetes genomes: a test case for predicting lifestyles and emergence of pathogens.</title>
        <authorList>
            <person name="Haridas S."/>
            <person name="Albert R."/>
            <person name="Binder M."/>
            <person name="Bloem J."/>
            <person name="Labutti K."/>
            <person name="Salamov A."/>
            <person name="Andreopoulos B."/>
            <person name="Baker S."/>
            <person name="Barry K."/>
            <person name="Bills G."/>
            <person name="Bluhm B."/>
            <person name="Cannon C."/>
            <person name="Castanera R."/>
            <person name="Culley D."/>
            <person name="Daum C."/>
            <person name="Ezra D."/>
            <person name="Gonzalez J."/>
            <person name="Henrissat B."/>
            <person name="Kuo A."/>
            <person name="Liang C."/>
            <person name="Lipzen A."/>
            <person name="Lutzoni F."/>
            <person name="Magnuson J."/>
            <person name="Mondo S."/>
            <person name="Nolan M."/>
            <person name="Ohm R."/>
            <person name="Pangilinan J."/>
            <person name="Park H.-J."/>
            <person name="Ramirez L."/>
            <person name="Alfaro M."/>
            <person name="Sun H."/>
            <person name="Tritt A."/>
            <person name="Yoshinaga Y."/>
            <person name="Zwiers L.-H."/>
            <person name="Turgeon B."/>
            <person name="Goodwin S."/>
            <person name="Spatafora J."/>
            <person name="Crous P."/>
            <person name="Grigoriev I."/>
        </authorList>
    </citation>
    <scope>NUCLEOTIDE SEQUENCE</scope>
    <source>
        <strain evidence="1">CBS 262.69</strain>
    </source>
</reference>
<organism evidence="1 2">
    <name type="scientific">Trichodelitschia bisporula</name>
    <dbReference type="NCBI Taxonomy" id="703511"/>
    <lineage>
        <taxon>Eukaryota</taxon>
        <taxon>Fungi</taxon>
        <taxon>Dikarya</taxon>
        <taxon>Ascomycota</taxon>
        <taxon>Pezizomycotina</taxon>
        <taxon>Dothideomycetes</taxon>
        <taxon>Dothideomycetes incertae sedis</taxon>
        <taxon>Phaeotrichales</taxon>
        <taxon>Phaeotrichaceae</taxon>
        <taxon>Trichodelitschia</taxon>
    </lineage>
</organism>
<proteinExistence type="predicted"/>
<keyword evidence="2" id="KW-1185">Reference proteome</keyword>
<dbReference type="EMBL" id="ML996701">
    <property type="protein sequence ID" value="KAF2398058.1"/>
    <property type="molecule type" value="Genomic_DNA"/>
</dbReference>
<dbReference type="Proteomes" id="UP000799640">
    <property type="component" value="Unassembled WGS sequence"/>
</dbReference>
<dbReference type="PANTHER" id="PTHR35020">
    <property type="entry name" value="N-ACETYLGLUCOSAMINE-INDUCED PROTEIN 1"/>
    <property type="match status" value="1"/>
</dbReference>
<evidence type="ECO:0000313" key="1">
    <source>
        <dbReference type="EMBL" id="KAF2398058.1"/>
    </source>
</evidence>
<dbReference type="OrthoDB" id="498286at2759"/>